<dbReference type="PANTHER" id="PTHR15000">
    <property type="entry name" value="ERYTHROID DIFFERENTIATION-RELATED FACTOR 1"/>
    <property type="match status" value="1"/>
</dbReference>
<evidence type="ECO:0000259" key="2">
    <source>
        <dbReference type="Pfam" id="PF23788"/>
    </source>
</evidence>
<protein>
    <submittedName>
        <fullName evidence="3">Erythroid differentiation factor 1 isoform 1</fullName>
    </submittedName>
</protein>
<evidence type="ECO:0000256" key="1">
    <source>
        <dbReference type="SAM" id="MobiDB-lite"/>
    </source>
</evidence>
<evidence type="ECO:0000313" key="4">
    <source>
        <dbReference type="Proteomes" id="UP000728185"/>
    </source>
</evidence>
<organism evidence="3 4">
    <name type="scientific">Fasciolopsis buskii</name>
    <dbReference type="NCBI Taxonomy" id="27845"/>
    <lineage>
        <taxon>Eukaryota</taxon>
        <taxon>Metazoa</taxon>
        <taxon>Spiralia</taxon>
        <taxon>Lophotrochozoa</taxon>
        <taxon>Platyhelminthes</taxon>
        <taxon>Trematoda</taxon>
        <taxon>Digenea</taxon>
        <taxon>Plagiorchiida</taxon>
        <taxon>Echinostomata</taxon>
        <taxon>Echinostomatoidea</taxon>
        <taxon>Fasciolidae</taxon>
        <taxon>Fasciolopsis</taxon>
    </lineage>
</organism>
<feature type="domain" description="EDRF1 N-terminal" evidence="2">
    <location>
        <begin position="34"/>
        <end position="437"/>
    </location>
</feature>
<dbReference type="PANTHER" id="PTHR15000:SF1">
    <property type="entry name" value="ERYTHROID DIFFERENTIATION-RELATED FACTOR 1"/>
    <property type="match status" value="1"/>
</dbReference>
<dbReference type="GO" id="GO:0045893">
    <property type="term" value="P:positive regulation of DNA-templated transcription"/>
    <property type="evidence" value="ECO:0007669"/>
    <property type="project" value="TreeGrafter"/>
</dbReference>
<accession>A0A8E0VCK6</accession>
<reference evidence="3" key="1">
    <citation type="submission" date="2019-05" db="EMBL/GenBank/DDBJ databases">
        <title>Annotation for the trematode Fasciolopsis buski.</title>
        <authorList>
            <person name="Choi Y.-J."/>
        </authorList>
    </citation>
    <scope>NUCLEOTIDE SEQUENCE</scope>
    <source>
        <strain evidence="3">HT</strain>
        <tissue evidence="3">Whole worm</tissue>
    </source>
</reference>
<name>A0A8E0VCK6_9TREM</name>
<feature type="compositionally biased region" description="Polar residues" evidence="1">
    <location>
        <begin position="226"/>
        <end position="238"/>
    </location>
</feature>
<dbReference type="AlphaFoldDB" id="A0A8E0VCK6"/>
<feature type="region of interest" description="Disordered" evidence="1">
    <location>
        <begin position="203"/>
        <end position="242"/>
    </location>
</feature>
<dbReference type="EMBL" id="LUCM01011503">
    <property type="protein sequence ID" value="KAA0183884.1"/>
    <property type="molecule type" value="Genomic_DNA"/>
</dbReference>
<dbReference type="Pfam" id="PF23788">
    <property type="entry name" value="EDRF1_N"/>
    <property type="match status" value="1"/>
</dbReference>
<keyword evidence="4" id="KW-1185">Reference proteome</keyword>
<evidence type="ECO:0000313" key="3">
    <source>
        <dbReference type="EMBL" id="KAA0183884.1"/>
    </source>
</evidence>
<comment type="caution">
    <text evidence="3">The sequence shown here is derived from an EMBL/GenBank/DDBJ whole genome shotgun (WGS) entry which is preliminary data.</text>
</comment>
<dbReference type="InterPro" id="IPR056582">
    <property type="entry name" value="EDRF1_N"/>
</dbReference>
<dbReference type="OrthoDB" id="419432at2759"/>
<sequence length="548" mass="61902">MDEEGDKSEEVKTVGPESMEKSILLLKNGQLNDIATLHEGFDLQRMPQNYLNKRSCIEKLIFHATMSDAFKSPFSGFTIANRFLRSMESVDVISGIRSLKALAKIATPSNRRTSVMVHRVGNTWLLDEFDTDSFLLAGEQSRDWHWLRKFLTKKNIFLCAESFSRSTLILRDLYIKFLYHTVNQSPHVDLQISSDQPFDVKTLNKSLPAPSPNDSSSELDLEPTEQNDGCSQLTSSSGDDALPKSLGFHSPVKENLKRSWAANPDEFLHTAKWQLQDLSFLVGSDLAIFGTPKHPCISLKLSPMHESINVLTGIDIWLENILNEVPEVAMCYHHEGIVMQEYELYKTCDIPAIAGFETKQICRIVQNIIMFLKRNATQEGHTYWLVKEPECGLVKLYDLTTLCENDRIVSEFDRNSEESEGINPFILPVATLCYRLAELRWHEHRLEENSAPADVPGTDQLAPNLTDALRLVRNCLNVINLAERGGVTRNPANLTSTEPRQTIPPALDNLKTRAVLLLCRLYLSTPHSLLSRCIEVLQTDIEPCFGVS</sequence>
<dbReference type="Proteomes" id="UP000728185">
    <property type="component" value="Unassembled WGS sequence"/>
</dbReference>
<proteinExistence type="predicted"/>
<gene>
    <name evidence="3" type="ORF">FBUS_08771</name>
</gene>